<evidence type="ECO:0000256" key="3">
    <source>
        <dbReference type="ARBA" id="ARBA00022723"/>
    </source>
</evidence>
<evidence type="ECO:0000256" key="4">
    <source>
        <dbReference type="ARBA" id="ARBA00023002"/>
    </source>
</evidence>
<accession>A0ABW1QE70</accession>
<dbReference type="GO" id="GO:0004601">
    <property type="term" value="F:peroxidase activity"/>
    <property type="evidence" value="ECO:0007669"/>
    <property type="project" value="UniProtKB-KW"/>
</dbReference>
<keyword evidence="10" id="KW-1185">Reference proteome</keyword>
<evidence type="ECO:0000313" key="9">
    <source>
        <dbReference type="EMBL" id="MFC6147621.1"/>
    </source>
</evidence>
<dbReference type="RefSeq" id="WP_377002224.1">
    <property type="nucleotide sequence ID" value="NZ_JBHSQE010000009.1"/>
</dbReference>
<comment type="cofactor">
    <cofactor evidence="1">
        <name>heme b</name>
        <dbReference type="ChEBI" id="CHEBI:60344"/>
    </cofactor>
</comment>
<dbReference type="InterPro" id="IPR011008">
    <property type="entry name" value="Dimeric_a/b-barrel"/>
</dbReference>
<gene>
    <name evidence="9" type="ORF">ACFPUZ_12500</name>
</gene>
<dbReference type="Proteomes" id="UP001596244">
    <property type="component" value="Unassembled WGS sequence"/>
</dbReference>
<reference evidence="10" key="1">
    <citation type="journal article" date="2019" name="Int. J. Syst. Evol. Microbiol.">
        <title>The Global Catalogue of Microorganisms (GCM) 10K type strain sequencing project: providing services to taxonomists for standard genome sequencing and annotation.</title>
        <authorList>
            <consortium name="The Broad Institute Genomics Platform"/>
            <consortium name="The Broad Institute Genome Sequencing Center for Infectious Disease"/>
            <person name="Wu L."/>
            <person name="Ma J."/>
        </authorList>
    </citation>
    <scope>NUCLEOTIDE SEQUENCE [LARGE SCALE GENOMIC DNA]</scope>
    <source>
        <strain evidence="10">CCUG 51943</strain>
    </source>
</reference>
<evidence type="ECO:0000256" key="1">
    <source>
        <dbReference type="ARBA" id="ARBA00001970"/>
    </source>
</evidence>
<organism evidence="9 10">
    <name type="scientific">Corynebacterium nasicanis</name>
    <dbReference type="NCBI Taxonomy" id="1448267"/>
    <lineage>
        <taxon>Bacteria</taxon>
        <taxon>Bacillati</taxon>
        <taxon>Actinomycetota</taxon>
        <taxon>Actinomycetes</taxon>
        <taxon>Mycobacteriales</taxon>
        <taxon>Corynebacteriaceae</taxon>
        <taxon>Corynebacterium</taxon>
    </lineage>
</organism>
<dbReference type="InterPro" id="IPR048328">
    <property type="entry name" value="Dyp_perox_C"/>
</dbReference>
<evidence type="ECO:0000259" key="8">
    <source>
        <dbReference type="Pfam" id="PF20628"/>
    </source>
</evidence>
<dbReference type="Pfam" id="PF04261">
    <property type="entry name" value="Dyp_perox_N"/>
    <property type="match status" value="1"/>
</dbReference>
<dbReference type="PANTHER" id="PTHR30521:SF0">
    <property type="entry name" value="DYP-TYPE PEROXIDASE FAMILY PROTEIN"/>
    <property type="match status" value="1"/>
</dbReference>
<dbReference type="InterPro" id="IPR048327">
    <property type="entry name" value="Dyp_perox_N"/>
</dbReference>
<protein>
    <submittedName>
        <fullName evidence="9">Dyp-type peroxidase</fullName>
    </submittedName>
</protein>
<dbReference type="NCBIfam" id="TIGR01413">
    <property type="entry name" value="Dyp_perox_fam"/>
    <property type="match status" value="1"/>
</dbReference>
<keyword evidence="4" id="KW-0560">Oxidoreductase</keyword>
<name>A0ABW1QE70_9CORY</name>
<keyword evidence="5" id="KW-0408">Iron</keyword>
<dbReference type="Pfam" id="PF20628">
    <property type="entry name" value="Dyp_perox_C"/>
    <property type="match status" value="1"/>
</dbReference>
<evidence type="ECO:0000259" key="7">
    <source>
        <dbReference type="Pfam" id="PF04261"/>
    </source>
</evidence>
<feature type="domain" description="Dyp-type peroxidase C-terminal" evidence="8">
    <location>
        <begin position="138"/>
        <end position="301"/>
    </location>
</feature>
<sequence length="312" mass="34154">MSRVRTQDIVVDPAKSAVIIVVSVHAGSEGPVRSLLADVPALIRSVGFRAKEDQLSATVGVGSDVWDRLIGGPRPASLHPFQRLDGAVHHAPATPGDLVLHIRAQRFDLCFELARVIMDRLDGHVDVVDETHAFKYFDERDLLGFVDGTENPDGDEAVEAVLVGDEDPGFRGGSYLIVQKYLHDLGAWHAQPVEEQEKVIGRTKLDDIELPDDIKPSNSHVAANSITDEDGNDLAILRENMIFGEVGAKEFGTYFLGYAGDPAVTEKMLHNMFIGDPPGNYDRILDFSTPVTGTLFFIPTVYQLEGLDRPSD</sequence>
<evidence type="ECO:0000256" key="2">
    <source>
        <dbReference type="ARBA" id="ARBA00022559"/>
    </source>
</evidence>
<comment type="similarity">
    <text evidence="6">Belongs to the DyP-type peroxidase family.</text>
</comment>
<proteinExistence type="inferred from homology"/>
<comment type="caution">
    <text evidence="9">The sequence shown here is derived from an EMBL/GenBank/DDBJ whole genome shotgun (WGS) entry which is preliminary data.</text>
</comment>
<keyword evidence="3" id="KW-0479">Metal-binding</keyword>
<keyword evidence="2 9" id="KW-0575">Peroxidase</keyword>
<evidence type="ECO:0000256" key="5">
    <source>
        <dbReference type="ARBA" id="ARBA00023004"/>
    </source>
</evidence>
<dbReference type="EMBL" id="JBHSQE010000009">
    <property type="protein sequence ID" value="MFC6147621.1"/>
    <property type="molecule type" value="Genomic_DNA"/>
</dbReference>
<dbReference type="InterPro" id="IPR006314">
    <property type="entry name" value="Dyp_peroxidase"/>
</dbReference>
<evidence type="ECO:0000313" key="10">
    <source>
        <dbReference type="Proteomes" id="UP001596244"/>
    </source>
</evidence>
<dbReference type="SUPFAM" id="SSF54909">
    <property type="entry name" value="Dimeric alpha+beta barrel"/>
    <property type="match status" value="1"/>
</dbReference>
<feature type="domain" description="Dyp-type peroxidase N-terminal" evidence="7">
    <location>
        <begin position="9"/>
        <end position="135"/>
    </location>
</feature>
<dbReference type="PANTHER" id="PTHR30521">
    <property type="entry name" value="DEFERROCHELATASE/PEROXIDASE"/>
    <property type="match status" value="1"/>
</dbReference>
<dbReference type="PROSITE" id="PS51404">
    <property type="entry name" value="DYP_PEROXIDASE"/>
    <property type="match status" value="1"/>
</dbReference>
<evidence type="ECO:0000256" key="6">
    <source>
        <dbReference type="ARBA" id="ARBA00025737"/>
    </source>
</evidence>